<feature type="region of interest" description="Disordered" evidence="1">
    <location>
        <begin position="86"/>
        <end position="134"/>
    </location>
</feature>
<feature type="transmembrane region" description="Helical" evidence="2">
    <location>
        <begin position="290"/>
        <end position="310"/>
    </location>
</feature>
<organism evidence="3 4">
    <name type="scientific">Candidatus Andersenbacteria bacterium RIFCSPHIGHO2_12_FULL_45_11</name>
    <dbReference type="NCBI Taxonomy" id="1797281"/>
    <lineage>
        <taxon>Bacteria</taxon>
        <taxon>Candidatus Anderseniibacteriota</taxon>
    </lineage>
</organism>
<proteinExistence type="predicted"/>
<keyword evidence="2" id="KW-0812">Transmembrane</keyword>
<gene>
    <name evidence="3" type="ORF">A3D99_03550</name>
</gene>
<keyword evidence="2" id="KW-1133">Transmembrane helix</keyword>
<feature type="compositionally biased region" description="Pro residues" evidence="1">
    <location>
        <begin position="105"/>
        <end position="129"/>
    </location>
</feature>
<comment type="caution">
    <text evidence="3">The sequence shown here is derived from an EMBL/GenBank/DDBJ whole genome shotgun (WGS) entry which is preliminary data.</text>
</comment>
<protein>
    <submittedName>
        <fullName evidence="3">Uncharacterized protein</fullName>
    </submittedName>
</protein>
<dbReference type="AlphaFoldDB" id="A0A1G1X4I8"/>
<evidence type="ECO:0000256" key="1">
    <source>
        <dbReference type="SAM" id="MobiDB-lite"/>
    </source>
</evidence>
<feature type="region of interest" description="Disordered" evidence="1">
    <location>
        <begin position="318"/>
        <end position="356"/>
    </location>
</feature>
<dbReference type="EMBL" id="MHHR01000007">
    <property type="protein sequence ID" value="OGY34919.1"/>
    <property type="molecule type" value="Genomic_DNA"/>
</dbReference>
<reference evidence="3 4" key="1">
    <citation type="journal article" date="2016" name="Nat. Commun.">
        <title>Thousands of microbial genomes shed light on interconnected biogeochemical processes in an aquifer system.</title>
        <authorList>
            <person name="Anantharaman K."/>
            <person name="Brown C.T."/>
            <person name="Hug L.A."/>
            <person name="Sharon I."/>
            <person name="Castelle C.J."/>
            <person name="Probst A.J."/>
            <person name="Thomas B.C."/>
            <person name="Singh A."/>
            <person name="Wilkins M.J."/>
            <person name="Karaoz U."/>
            <person name="Brodie E.L."/>
            <person name="Williams K.H."/>
            <person name="Hubbard S.S."/>
            <person name="Banfield J.F."/>
        </authorList>
    </citation>
    <scope>NUCLEOTIDE SEQUENCE [LARGE SCALE GENOMIC DNA]</scope>
</reference>
<name>A0A1G1X4I8_9BACT</name>
<accession>A0A1G1X4I8</accession>
<dbReference type="Proteomes" id="UP000177528">
    <property type="component" value="Unassembled WGS sequence"/>
</dbReference>
<sequence length="356" mass="39535">MANQRVKDPVTNEECLDALRANGQKEKSARQVTDLINLARQSGIDREQVTKGSVQSCLSVMVSGLTPRVKVRTDVSPHLYSVIEETVKPNHPNPEPGDQNMSNPNPTPPTPPTHPVPPAPPIPPTPPAPDQAQQLRQQIWGEQGDGFIPQERKTWDELLLMDPQALQAWLAHVKQRKVALAEQRQKKRQEEIKTAVEAQTRDLLAENANLKPKADLLDNLIKVMPNLSVATLTELQKRSEPAGKPSEWATLPNLLPAKLKSKVKTPTELVTLLEKSRKQQKKNATTIKRLWWALGLVIAIVVAGGGYAYWNGNPNLLSDESSELESKGSSPDAAEEDSDLEAHRRRMKSQQQNDDE</sequence>
<evidence type="ECO:0000313" key="4">
    <source>
        <dbReference type="Proteomes" id="UP000177528"/>
    </source>
</evidence>
<keyword evidence="2" id="KW-0472">Membrane</keyword>
<evidence type="ECO:0000256" key="2">
    <source>
        <dbReference type="SAM" id="Phobius"/>
    </source>
</evidence>
<evidence type="ECO:0000313" key="3">
    <source>
        <dbReference type="EMBL" id="OGY34919.1"/>
    </source>
</evidence>